<evidence type="ECO:0000313" key="1">
    <source>
        <dbReference type="EMBL" id="KIK62563.1"/>
    </source>
</evidence>
<organism evidence="1 2">
    <name type="scientific">Collybiopsis luxurians FD-317 M1</name>
    <dbReference type="NCBI Taxonomy" id="944289"/>
    <lineage>
        <taxon>Eukaryota</taxon>
        <taxon>Fungi</taxon>
        <taxon>Dikarya</taxon>
        <taxon>Basidiomycota</taxon>
        <taxon>Agaricomycotina</taxon>
        <taxon>Agaricomycetes</taxon>
        <taxon>Agaricomycetidae</taxon>
        <taxon>Agaricales</taxon>
        <taxon>Marasmiineae</taxon>
        <taxon>Omphalotaceae</taxon>
        <taxon>Collybiopsis</taxon>
        <taxon>Collybiopsis luxurians</taxon>
    </lineage>
</organism>
<dbReference type="Proteomes" id="UP000053593">
    <property type="component" value="Unassembled WGS sequence"/>
</dbReference>
<protein>
    <submittedName>
        <fullName evidence="1">Uncharacterized protein</fullName>
    </submittedName>
</protein>
<reference evidence="1 2" key="1">
    <citation type="submission" date="2014-04" db="EMBL/GenBank/DDBJ databases">
        <title>Evolutionary Origins and Diversification of the Mycorrhizal Mutualists.</title>
        <authorList>
            <consortium name="DOE Joint Genome Institute"/>
            <consortium name="Mycorrhizal Genomics Consortium"/>
            <person name="Kohler A."/>
            <person name="Kuo A."/>
            <person name="Nagy L.G."/>
            <person name="Floudas D."/>
            <person name="Copeland A."/>
            <person name="Barry K.W."/>
            <person name="Cichocki N."/>
            <person name="Veneault-Fourrey C."/>
            <person name="LaButti K."/>
            <person name="Lindquist E.A."/>
            <person name="Lipzen A."/>
            <person name="Lundell T."/>
            <person name="Morin E."/>
            <person name="Murat C."/>
            <person name="Riley R."/>
            <person name="Ohm R."/>
            <person name="Sun H."/>
            <person name="Tunlid A."/>
            <person name="Henrissat B."/>
            <person name="Grigoriev I.V."/>
            <person name="Hibbett D.S."/>
            <person name="Martin F."/>
        </authorList>
    </citation>
    <scope>NUCLEOTIDE SEQUENCE [LARGE SCALE GENOMIC DNA]</scope>
    <source>
        <strain evidence="1 2">FD-317 M1</strain>
    </source>
</reference>
<dbReference type="HOGENOM" id="CLU_2776169_0_0_1"/>
<evidence type="ECO:0000313" key="2">
    <source>
        <dbReference type="Proteomes" id="UP000053593"/>
    </source>
</evidence>
<keyword evidence="2" id="KW-1185">Reference proteome</keyword>
<proteinExistence type="predicted"/>
<gene>
    <name evidence="1" type="ORF">GYMLUDRAFT_504870</name>
</gene>
<dbReference type="AlphaFoldDB" id="A0A0D0D0N9"/>
<dbReference type="EMBL" id="KN834767">
    <property type="protein sequence ID" value="KIK62563.1"/>
    <property type="molecule type" value="Genomic_DNA"/>
</dbReference>
<sequence length="69" mass="8157">MGLTCSHLNQTLRTKQDRLRRSHCLRLGSWDAISSQSCLRSLSKRAHRWRVLISWIKIGLDFFSKREKS</sequence>
<accession>A0A0D0D0N9</accession>
<name>A0A0D0D0N9_9AGAR</name>